<keyword evidence="2" id="KW-1185">Reference proteome</keyword>
<reference evidence="1" key="1">
    <citation type="journal article" date="2020" name="bioRxiv">
        <title>Comparative genomics of Chlamydomonas.</title>
        <authorList>
            <person name="Craig R.J."/>
            <person name="Hasan A.R."/>
            <person name="Ness R.W."/>
            <person name="Keightley P.D."/>
        </authorList>
    </citation>
    <scope>NUCLEOTIDE SEQUENCE</scope>
    <source>
        <strain evidence="1">CCAP 11/173</strain>
    </source>
</reference>
<proteinExistence type="predicted"/>
<dbReference type="EMBL" id="JAEHOD010000022">
    <property type="protein sequence ID" value="KAG2447404.1"/>
    <property type="molecule type" value="Genomic_DNA"/>
</dbReference>
<evidence type="ECO:0000313" key="2">
    <source>
        <dbReference type="Proteomes" id="UP000613740"/>
    </source>
</evidence>
<dbReference type="OrthoDB" id="527003at2759"/>
<dbReference type="AlphaFoldDB" id="A0A835WGY0"/>
<gene>
    <name evidence="1" type="ORF">HYH02_007731</name>
</gene>
<accession>A0A835WGY0</accession>
<comment type="caution">
    <text evidence="1">The sequence shown here is derived from an EMBL/GenBank/DDBJ whole genome shotgun (WGS) entry which is preliminary data.</text>
</comment>
<name>A0A835WGY0_9CHLO</name>
<protein>
    <submittedName>
        <fullName evidence="1">Uncharacterized protein</fullName>
    </submittedName>
</protein>
<organism evidence="1 2">
    <name type="scientific">Chlamydomonas schloesseri</name>
    <dbReference type="NCBI Taxonomy" id="2026947"/>
    <lineage>
        <taxon>Eukaryota</taxon>
        <taxon>Viridiplantae</taxon>
        <taxon>Chlorophyta</taxon>
        <taxon>core chlorophytes</taxon>
        <taxon>Chlorophyceae</taxon>
        <taxon>CS clade</taxon>
        <taxon>Chlamydomonadales</taxon>
        <taxon>Chlamydomonadaceae</taxon>
        <taxon>Chlamydomonas</taxon>
    </lineage>
</organism>
<dbReference type="Proteomes" id="UP000613740">
    <property type="component" value="Unassembled WGS sequence"/>
</dbReference>
<evidence type="ECO:0000313" key="1">
    <source>
        <dbReference type="EMBL" id="KAG2447404.1"/>
    </source>
</evidence>
<sequence length="135" mass="14318">MAAPRAAAAAAGAGGVGMLLSSWFKGDDAPANMPSHPHNHMGYADAVGIKKLNEKDIAHEAPRNVNNGAYSMLESYVGPAEPVNTQHHFDEPHPSAALNKKLEIGVESRTGNSMFGLLNSWFGTGQQAQPNPHKH</sequence>